<comment type="caution">
    <text evidence="2">The sequence shown here is derived from an EMBL/GenBank/DDBJ whole genome shotgun (WGS) entry which is preliminary data.</text>
</comment>
<accession>A0A8H4Q5U6</accession>
<sequence>MKASFASTLLLSCMAGNVLAAAVAKKPPTQRGEEVCFLRGEEPCPEIPDHEIKYEGEKCQPRIRKGCINTRDKQLANIIKAAEKKKPGLLGKVSCPMSPPNKMHNCLSERAKKIVDDEIKE</sequence>
<dbReference type="Proteomes" id="UP000562929">
    <property type="component" value="Unassembled WGS sequence"/>
</dbReference>
<name>A0A8H4Q5U6_9HYPO</name>
<dbReference type="EMBL" id="JAACLJ010000005">
    <property type="protein sequence ID" value="KAF4585940.1"/>
    <property type="molecule type" value="Genomic_DNA"/>
</dbReference>
<protein>
    <submittedName>
        <fullName evidence="2">Uncharacterized protein</fullName>
    </submittedName>
</protein>
<proteinExistence type="predicted"/>
<dbReference type="AlphaFoldDB" id="A0A8H4Q5U6"/>
<feature type="chain" id="PRO_5034162207" evidence="1">
    <location>
        <begin position="21"/>
        <end position="121"/>
    </location>
</feature>
<keyword evidence="3" id="KW-1185">Reference proteome</keyword>
<evidence type="ECO:0000313" key="2">
    <source>
        <dbReference type="EMBL" id="KAF4585940.1"/>
    </source>
</evidence>
<organism evidence="2 3">
    <name type="scientific">Ophiocordyceps camponoti-floridani</name>
    <dbReference type="NCBI Taxonomy" id="2030778"/>
    <lineage>
        <taxon>Eukaryota</taxon>
        <taxon>Fungi</taxon>
        <taxon>Dikarya</taxon>
        <taxon>Ascomycota</taxon>
        <taxon>Pezizomycotina</taxon>
        <taxon>Sordariomycetes</taxon>
        <taxon>Hypocreomycetidae</taxon>
        <taxon>Hypocreales</taxon>
        <taxon>Ophiocordycipitaceae</taxon>
        <taxon>Ophiocordyceps</taxon>
    </lineage>
</organism>
<evidence type="ECO:0000256" key="1">
    <source>
        <dbReference type="SAM" id="SignalP"/>
    </source>
</evidence>
<feature type="signal peptide" evidence="1">
    <location>
        <begin position="1"/>
        <end position="20"/>
    </location>
</feature>
<evidence type="ECO:0000313" key="3">
    <source>
        <dbReference type="Proteomes" id="UP000562929"/>
    </source>
</evidence>
<keyword evidence="1" id="KW-0732">Signal</keyword>
<reference evidence="2 3" key="1">
    <citation type="journal article" date="2020" name="G3 (Bethesda)">
        <title>Genetic Underpinnings of Host Manipulation by Ophiocordyceps as Revealed by Comparative Transcriptomics.</title>
        <authorList>
            <person name="Will I."/>
            <person name="Das B."/>
            <person name="Trinh T."/>
            <person name="Brachmann A."/>
            <person name="Ohm R.A."/>
            <person name="de Bekker C."/>
        </authorList>
    </citation>
    <scope>NUCLEOTIDE SEQUENCE [LARGE SCALE GENOMIC DNA]</scope>
    <source>
        <strain evidence="2 3">EC05</strain>
    </source>
</reference>
<gene>
    <name evidence="2" type="ORF">GQ602_005245</name>
</gene>